<dbReference type="AlphaFoldDB" id="A0A1G1YS29"/>
<proteinExistence type="predicted"/>
<keyword evidence="2" id="KW-0812">Transmembrane</keyword>
<name>A0A1G1YS29_9BACT</name>
<evidence type="ECO:0000313" key="4">
    <source>
        <dbReference type="Proteomes" id="UP000178944"/>
    </source>
</evidence>
<sequence>MMSQSQVITYVPEQSLHPRRLGKKYLFIDALSVVGLCLYLFFTGQFPVFYPEQSVQEPAASAPVEHEPEPEATPAVANDEHRRQLRRGFRIGQAVARLEKALEAKPSR</sequence>
<evidence type="ECO:0000256" key="1">
    <source>
        <dbReference type="SAM" id="MobiDB-lite"/>
    </source>
</evidence>
<gene>
    <name evidence="3" type="ORF">A2951_02545</name>
</gene>
<organism evidence="3 4">
    <name type="scientific">Candidatus Buchananbacteria bacterium RIFCSPLOWO2_01_FULL_56_15</name>
    <dbReference type="NCBI Taxonomy" id="1797547"/>
    <lineage>
        <taxon>Bacteria</taxon>
        <taxon>Candidatus Buchananiibacteriota</taxon>
    </lineage>
</organism>
<dbReference type="EMBL" id="MHIQ01000008">
    <property type="protein sequence ID" value="OGY55158.1"/>
    <property type="molecule type" value="Genomic_DNA"/>
</dbReference>
<keyword evidence="2" id="KW-0472">Membrane</keyword>
<dbReference type="Proteomes" id="UP000178944">
    <property type="component" value="Unassembled WGS sequence"/>
</dbReference>
<keyword evidence="2" id="KW-1133">Transmembrane helix</keyword>
<evidence type="ECO:0000313" key="3">
    <source>
        <dbReference type="EMBL" id="OGY55158.1"/>
    </source>
</evidence>
<reference evidence="3 4" key="1">
    <citation type="journal article" date="2016" name="Nat. Commun.">
        <title>Thousands of microbial genomes shed light on interconnected biogeochemical processes in an aquifer system.</title>
        <authorList>
            <person name="Anantharaman K."/>
            <person name="Brown C.T."/>
            <person name="Hug L.A."/>
            <person name="Sharon I."/>
            <person name="Castelle C.J."/>
            <person name="Probst A.J."/>
            <person name="Thomas B.C."/>
            <person name="Singh A."/>
            <person name="Wilkins M.J."/>
            <person name="Karaoz U."/>
            <person name="Brodie E.L."/>
            <person name="Williams K.H."/>
            <person name="Hubbard S.S."/>
            <person name="Banfield J.F."/>
        </authorList>
    </citation>
    <scope>NUCLEOTIDE SEQUENCE [LARGE SCALE GENOMIC DNA]</scope>
</reference>
<evidence type="ECO:0000256" key="2">
    <source>
        <dbReference type="SAM" id="Phobius"/>
    </source>
</evidence>
<comment type="caution">
    <text evidence="3">The sequence shown here is derived from an EMBL/GenBank/DDBJ whole genome shotgun (WGS) entry which is preliminary data.</text>
</comment>
<feature type="transmembrane region" description="Helical" evidence="2">
    <location>
        <begin position="25"/>
        <end position="42"/>
    </location>
</feature>
<feature type="region of interest" description="Disordered" evidence="1">
    <location>
        <begin position="57"/>
        <end position="80"/>
    </location>
</feature>
<protein>
    <submittedName>
        <fullName evidence="3">Uncharacterized protein</fullName>
    </submittedName>
</protein>
<accession>A0A1G1YS29</accession>